<evidence type="ECO:0000313" key="2">
    <source>
        <dbReference type="Proteomes" id="UP001465976"/>
    </source>
</evidence>
<dbReference type="Proteomes" id="UP001465976">
    <property type="component" value="Unassembled WGS sequence"/>
</dbReference>
<sequence>MLNPPKPFSAQQAQSNPSLLTQYSKSRDIPYKFYEGRVGNVFADQLVTTLNMNILYELPINLRKVRLRCDNHFGSDDPLFYPQPFDRQAAFRACIRVEYPDPALPQLVLGLTSMSTPQATGQVLEN</sequence>
<name>A0ABR3EXZ1_9AGAR</name>
<evidence type="ECO:0000313" key="1">
    <source>
        <dbReference type="EMBL" id="KAL0567799.1"/>
    </source>
</evidence>
<keyword evidence="2" id="KW-1185">Reference proteome</keyword>
<comment type="caution">
    <text evidence="1">The sequence shown here is derived from an EMBL/GenBank/DDBJ whole genome shotgun (WGS) entry which is preliminary data.</text>
</comment>
<dbReference type="EMBL" id="JBAHYK010001492">
    <property type="protein sequence ID" value="KAL0567799.1"/>
    <property type="molecule type" value="Genomic_DNA"/>
</dbReference>
<organism evidence="1 2">
    <name type="scientific">Marasmius crinis-equi</name>
    <dbReference type="NCBI Taxonomy" id="585013"/>
    <lineage>
        <taxon>Eukaryota</taxon>
        <taxon>Fungi</taxon>
        <taxon>Dikarya</taxon>
        <taxon>Basidiomycota</taxon>
        <taxon>Agaricomycotina</taxon>
        <taxon>Agaricomycetes</taxon>
        <taxon>Agaricomycetidae</taxon>
        <taxon>Agaricales</taxon>
        <taxon>Marasmiineae</taxon>
        <taxon>Marasmiaceae</taxon>
        <taxon>Marasmius</taxon>
    </lineage>
</organism>
<protein>
    <submittedName>
        <fullName evidence="1">Uncharacterized protein</fullName>
    </submittedName>
</protein>
<accession>A0ABR3EXZ1</accession>
<proteinExistence type="predicted"/>
<gene>
    <name evidence="1" type="ORF">V5O48_014192</name>
</gene>
<reference evidence="1 2" key="1">
    <citation type="submission" date="2024-02" db="EMBL/GenBank/DDBJ databases">
        <title>A draft genome for the cacao thread blight pathogen Marasmius crinis-equi.</title>
        <authorList>
            <person name="Cohen S.P."/>
            <person name="Baruah I.K."/>
            <person name="Amoako-Attah I."/>
            <person name="Bukari Y."/>
            <person name="Meinhardt L.W."/>
            <person name="Bailey B.A."/>
        </authorList>
    </citation>
    <scope>NUCLEOTIDE SEQUENCE [LARGE SCALE GENOMIC DNA]</scope>
    <source>
        <strain evidence="1 2">GH-76</strain>
    </source>
</reference>